<dbReference type="CDD" id="cd01347">
    <property type="entry name" value="ligand_gated_channel"/>
    <property type="match status" value="1"/>
</dbReference>
<dbReference type="GO" id="GO:0015344">
    <property type="term" value="F:siderophore uptake transmembrane transporter activity"/>
    <property type="evidence" value="ECO:0007669"/>
    <property type="project" value="TreeGrafter"/>
</dbReference>
<dbReference type="PANTHER" id="PTHR30069">
    <property type="entry name" value="TONB-DEPENDENT OUTER MEMBRANE RECEPTOR"/>
    <property type="match status" value="1"/>
</dbReference>
<keyword evidence="5" id="KW-0732">Signal</keyword>
<evidence type="ECO:0000256" key="3">
    <source>
        <dbReference type="ARBA" id="ARBA00022452"/>
    </source>
</evidence>
<comment type="similarity">
    <text evidence="10 11">Belongs to the TonB-dependent receptor family.</text>
</comment>
<dbReference type="InterPro" id="IPR037066">
    <property type="entry name" value="Plug_dom_sf"/>
</dbReference>
<reference evidence="14 15" key="1">
    <citation type="submission" date="2016-06" db="EMBL/GenBank/DDBJ databases">
        <title>Respiratory ammonification of nitrate coupled to the oxidation of elemental sulfur in deep-sea autotrophic thermophilic bacteria.</title>
        <authorList>
            <person name="Slobodkina G.B."/>
            <person name="Mardanov A.V."/>
            <person name="Ravin N.V."/>
            <person name="Frolova A.A."/>
            <person name="Viryasiv M.B."/>
            <person name="Chernyh N.A."/>
            <person name="Bonch-Osmolovskaya E.A."/>
            <person name="Slobodkin A.I."/>
        </authorList>
    </citation>
    <scope>NUCLEOTIDE SEQUENCE [LARGE SCALE GENOMIC DNA]</scope>
    <source>
        <strain evidence="14 15">S69</strain>
    </source>
</reference>
<dbReference type="InterPro" id="IPR000531">
    <property type="entry name" value="Beta-barrel_TonB"/>
</dbReference>
<dbReference type="GO" id="GO:0044718">
    <property type="term" value="P:siderophore transmembrane transport"/>
    <property type="evidence" value="ECO:0007669"/>
    <property type="project" value="TreeGrafter"/>
</dbReference>
<evidence type="ECO:0000256" key="4">
    <source>
        <dbReference type="ARBA" id="ARBA00022692"/>
    </source>
</evidence>
<protein>
    <submittedName>
        <fullName evidence="14">TonB-dependent receptor</fullName>
    </submittedName>
</protein>
<keyword evidence="2 10" id="KW-0813">Transport</keyword>
<evidence type="ECO:0000259" key="12">
    <source>
        <dbReference type="Pfam" id="PF00593"/>
    </source>
</evidence>
<dbReference type="PROSITE" id="PS52016">
    <property type="entry name" value="TONB_DEPENDENT_REC_3"/>
    <property type="match status" value="1"/>
</dbReference>
<keyword evidence="8 14" id="KW-0675">Receptor</keyword>
<evidence type="ECO:0000256" key="11">
    <source>
        <dbReference type="RuleBase" id="RU003357"/>
    </source>
</evidence>
<evidence type="ECO:0000256" key="2">
    <source>
        <dbReference type="ARBA" id="ARBA00022448"/>
    </source>
</evidence>
<comment type="subcellular location">
    <subcellularLocation>
        <location evidence="1 10">Cell outer membrane</location>
        <topology evidence="1 10">Multi-pass membrane protein</topology>
    </subcellularLocation>
</comment>
<organism evidence="14 15">
    <name type="scientific">Dissulfuribacter thermophilus</name>
    <dbReference type="NCBI Taxonomy" id="1156395"/>
    <lineage>
        <taxon>Bacteria</taxon>
        <taxon>Pseudomonadati</taxon>
        <taxon>Thermodesulfobacteriota</taxon>
        <taxon>Dissulfuribacteria</taxon>
        <taxon>Dissulfuribacterales</taxon>
        <taxon>Dissulfuribacteraceae</taxon>
        <taxon>Dissulfuribacter</taxon>
    </lineage>
</organism>
<dbReference type="Proteomes" id="UP000093080">
    <property type="component" value="Unassembled WGS sequence"/>
</dbReference>
<dbReference type="Gene3D" id="2.40.170.20">
    <property type="entry name" value="TonB-dependent receptor, beta-barrel domain"/>
    <property type="match status" value="1"/>
</dbReference>
<evidence type="ECO:0000256" key="5">
    <source>
        <dbReference type="ARBA" id="ARBA00022729"/>
    </source>
</evidence>
<gene>
    <name evidence="14" type="ORF">DBT_1903</name>
</gene>
<evidence type="ECO:0000256" key="1">
    <source>
        <dbReference type="ARBA" id="ARBA00004571"/>
    </source>
</evidence>
<evidence type="ECO:0000313" key="14">
    <source>
        <dbReference type="EMBL" id="OCC14589.1"/>
    </source>
</evidence>
<dbReference type="SUPFAM" id="SSF56935">
    <property type="entry name" value="Porins"/>
    <property type="match status" value="1"/>
</dbReference>
<dbReference type="Pfam" id="PF07715">
    <property type="entry name" value="Plug"/>
    <property type="match status" value="1"/>
</dbReference>
<dbReference type="InterPro" id="IPR012910">
    <property type="entry name" value="Plug_dom"/>
</dbReference>
<evidence type="ECO:0000256" key="7">
    <source>
        <dbReference type="ARBA" id="ARBA00023136"/>
    </source>
</evidence>
<evidence type="ECO:0000313" key="15">
    <source>
        <dbReference type="Proteomes" id="UP000093080"/>
    </source>
</evidence>
<sequence>MNGRFLIVKLLLTTLIFLNSQRALAYSQAKEFLLFQEIPKVTSASRQVVNILESPATSSIITREDIIHSGYNSISELLRYVTGVNFFKNTESHFSIGIRGVNGLQASNVLVLVDGRPIFSPTRNTNQCSLIPEIPDDIERIEIIRGPGSVLYGSNAFSGIINIISRPPEAYNDTTVSISQGTFGDEMYNISTGKTNGQFAYKLLGSWRRKNFSADHEKPVEELLILSGEATYDFSPNSDLDFSFGFSNGKILFFPSSSLSPYYQKGFDGFFRTKLNHNDLTIDAWWRHFDTSGDFNFFDRINWYFDNLNLLVQHSSTLNVHKFVYGFETRFANLQATSYDRWHKQLLFSIFAEDKWKIDNKTNFFTGLRIDHHSEAGFAISPRFSLVFAITPSQSLRFTISRAFKYPSYLQNYIDSKLQFMSQTGNRELDPEVLTSAEIAYQIYNPSVSSLTVAAFFNKYRELIDTNVFLKNNRLNVSFSNQYDMYQYGFELEWNYRINANILFKTNYSYVWKQKKDLLTFGPVPTNQLNGEIRYEFTNDFWIDLRVHWQDKSDYTDSVKPFEILNALSHSLLPSNDLNYIYGLLAPSPSWQKLESFTLADLSFGYKPIDKEWSLVGAIHNLFHSTHSENPTGYTASTAVTVQIKYSF</sequence>
<dbReference type="EMBL" id="MAGO01000010">
    <property type="protein sequence ID" value="OCC14589.1"/>
    <property type="molecule type" value="Genomic_DNA"/>
</dbReference>
<keyword evidence="15" id="KW-1185">Reference proteome</keyword>
<dbReference type="Pfam" id="PF00593">
    <property type="entry name" value="TonB_dep_Rec_b-barrel"/>
    <property type="match status" value="1"/>
</dbReference>
<feature type="domain" description="TonB-dependent receptor plug" evidence="13">
    <location>
        <begin position="52"/>
        <end position="160"/>
    </location>
</feature>
<accession>A0A1B9F3S4</accession>
<evidence type="ECO:0000256" key="9">
    <source>
        <dbReference type="ARBA" id="ARBA00023237"/>
    </source>
</evidence>
<keyword evidence="4 10" id="KW-0812">Transmembrane</keyword>
<keyword evidence="3 10" id="KW-1134">Transmembrane beta strand</keyword>
<evidence type="ECO:0000256" key="6">
    <source>
        <dbReference type="ARBA" id="ARBA00023077"/>
    </source>
</evidence>
<proteinExistence type="inferred from homology"/>
<dbReference type="Gene3D" id="2.170.130.10">
    <property type="entry name" value="TonB-dependent receptor, plug domain"/>
    <property type="match status" value="1"/>
</dbReference>
<dbReference type="InterPro" id="IPR039426">
    <property type="entry name" value="TonB-dep_rcpt-like"/>
</dbReference>
<name>A0A1B9F3S4_9BACT</name>
<dbReference type="InterPro" id="IPR036942">
    <property type="entry name" value="Beta-barrel_TonB_sf"/>
</dbReference>
<dbReference type="STRING" id="1156395.DBT_1903"/>
<dbReference type="GO" id="GO:0009279">
    <property type="term" value="C:cell outer membrane"/>
    <property type="evidence" value="ECO:0007669"/>
    <property type="project" value="UniProtKB-SubCell"/>
</dbReference>
<dbReference type="RefSeq" id="WP_067619455.1">
    <property type="nucleotide sequence ID" value="NZ_MAGO01000010.1"/>
</dbReference>
<evidence type="ECO:0000256" key="8">
    <source>
        <dbReference type="ARBA" id="ARBA00023170"/>
    </source>
</evidence>
<feature type="domain" description="TonB-dependent receptor-like beta-barrel" evidence="12">
    <location>
        <begin position="179"/>
        <end position="622"/>
    </location>
</feature>
<dbReference type="PATRIC" id="fig|1156395.6.peg.1918"/>
<evidence type="ECO:0000259" key="13">
    <source>
        <dbReference type="Pfam" id="PF07715"/>
    </source>
</evidence>
<keyword evidence="6 11" id="KW-0798">TonB box</keyword>
<evidence type="ECO:0000256" key="10">
    <source>
        <dbReference type="PROSITE-ProRule" id="PRU01360"/>
    </source>
</evidence>
<dbReference type="AlphaFoldDB" id="A0A1B9F3S4"/>
<comment type="caution">
    <text evidence="14">The sequence shown here is derived from an EMBL/GenBank/DDBJ whole genome shotgun (WGS) entry which is preliminary data.</text>
</comment>
<dbReference type="PANTHER" id="PTHR30069:SF29">
    <property type="entry name" value="HEMOGLOBIN AND HEMOGLOBIN-HAPTOGLOBIN-BINDING PROTEIN 1-RELATED"/>
    <property type="match status" value="1"/>
</dbReference>
<keyword evidence="7 10" id="KW-0472">Membrane</keyword>
<keyword evidence="9 10" id="KW-0998">Cell outer membrane</keyword>